<protein>
    <submittedName>
        <fullName evidence="2">Uncharacterized protein</fullName>
    </submittedName>
</protein>
<dbReference type="Proteomes" id="UP000231383">
    <property type="component" value="Unassembled WGS sequence"/>
</dbReference>
<dbReference type="EMBL" id="PFSC01000045">
    <property type="protein sequence ID" value="PJC33309.1"/>
    <property type="molecule type" value="Genomic_DNA"/>
</dbReference>
<keyword evidence="1" id="KW-0472">Membrane</keyword>
<reference evidence="3" key="1">
    <citation type="submission" date="2017-09" db="EMBL/GenBank/DDBJ databases">
        <title>Depth-based differentiation of microbial function through sediment-hosted aquifers and enrichment of novel symbionts in the deep terrestrial subsurface.</title>
        <authorList>
            <person name="Probst A.J."/>
            <person name="Ladd B."/>
            <person name="Jarett J.K."/>
            <person name="Geller-Mcgrath D.E."/>
            <person name="Sieber C.M.K."/>
            <person name="Emerson J.B."/>
            <person name="Anantharaman K."/>
            <person name="Thomas B.C."/>
            <person name="Malmstrom R."/>
            <person name="Stieglmeier M."/>
            <person name="Klingl A."/>
            <person name="Woyke T."/>
            <person name="Ryan C.M."/>
            <person name="Banfield J.F."/>
        </authorList>
    </citation>
    <scope>NUCLEOTIDE SEQUENCE [LARGE SCALE GENOMIC DNA]</scope>
</reference>
<proteinExistence type="predicted"/>
<organism evidence="2 3">
    <name type="scientific">Candidatus Roizmanbacteria bacterium CG_4_9_14_0_2_um_filter_39_13</name>
    <dbReference type="NCBI Taxonomy" id="1974839"/>
    <lineage>
        <taxon>Bacteria</taxon>
        <taxon>Candidatus Roizmaniibacteriota</taxon>
    </lineage>
</organism>
<comment type="caution">
    <text evidence="2">The sequence shown here is derived from an EMBL/GenBank/DDBJ whole genome shotgun (WGS) entry which is preliminary data.</text>
</comment>
<evidence type="ECO:0000313" key="2">
    <source>
        <dbReference type="EMBL" id="PJC33309.1"/>
    </source>
</evidence>
<feature type="transmembrane region" description="Helical" evidence="1">
    <location>
        <begin position="28"/>
        <end position="48"/>
    </location>
</feature>
<sequence length="224" mass="25146">MDSSESSQTIDPALAENPLPEHKSLSKMIFILGGIIFLVLGLLIGYYFSQSSKTATNSQATPSPTLSPGVSDEMEGWKTYDKRFADVKYFFRYPAEYEINDNDPDSGSIYLSKIGTRNYPIYLTINTISNSGWPFTSYISGSRRVWVQDNLEKQYPNKDFSTLTFKEVDYADGKSYLFISGFPEDTGRNRYIGIQNEIPITIGDSGLMPVEEISKILSTLSVIK</sequence>
<keyword evidence="1" id="KW-0812">Transmembrane</keyword>
<gene>
    <name evidence="2" type="ORF">CO051_01690</name>
</gene>
<dbReference type="AlphaFoldDB" id="A0A2M8F1Z0"/>
<evidence type="ECO:0000313" key="3">
    <source>
        <dbReference type="Proteomes" id="UP000231383"/>
    </source>
</evidence>
<name>A0A2M8F1Z0_9BACT</name>
<accession>A0A2M8F1Z0</accession>
<evidence type="ECO:0000256" key="1">
    <source>
        <dbReference type="SAM" id="Phobius"/>
    </source>
</evidence>
<keyword evidence="1" id="KW-1133">Transmembrane helix</keyword>